<dbReference type="GO" id="GO:0003682">
    <property type="term" value="F:chromatin binding"/>
    <property type="evidence" value="ECO:0007669"/>
    <property type="project" value="TreeGrafter"/>
</dbReference>
<dbReference type="SUPFAM" id="SSF53098">
    <property type="entry name" value="Ribonuclease H-like"/>
    <property type="match status" value="1"/>
</dbReference>
<dbReference type="GO" id="GO:0006273">
    <property type="term" value="P:lagging strand elongation"/>
    <property type="evidence" value="ECO:0007669"/>
    <property type="project" value="TreeGrafter"/>
</dbReference>
<evidence type="ECO:0000313" key="3">
    <source>
        <dbReference type="Proteomes" id="UP001152795"/>
    </source>
</evidence>
<protein>
    <submittedName>
        <fullName evidence="2">DNA polymerase alpha catalytic subunit</fullName>
    </submittedName>
</protein>
<comment type="caution">
    <text evidence="2">The sequence shown here is derived from an EMBL/GenBank/DDBJ whole genome shotgun (WGS) entry which is preliminary data.</text>
</comment>
<dbReference type="Gene3D" id="2.40.50.730">
    <property type="match status" value="1"/>
</dbReference>
<feature type="region of interest" description="Disordered" evidence="1">
    <location>
        <begin position="1"/>
        <end position="66"/>
    </location>
</feature>
<dbReference type="OrthoDB" id="6755010at2759"/>
<accession>A0A6S7JG13</accession>
<feature type="non-terminal residue" evidence="2">
    <location>
        <position position="1"/>
    </location>
</feature>
<feature type="region of interest" description="Disordered" evidence="1">
    <location>
        <begin position="83"/>
        <end position="123"/>
    </location>
</feature>
<feature type="non-terminal residue" evidence="2">
    <location>
        <position position="408"/>
    </location>
</feature>
<dbReference type="Proteomes" id="UP001152795">
    <property type="component" value="Unassembled WGS sequence"/>
</dbReference>
<dbReference type="GO" id="GO:0003697">
    <property type="term" value="F:single-stranded DNA binding"/>
    <property type="evidence" value="ECO:0007669"/>
    <property type="project" value="TreeGrafter"/>
</dbReference>
<sequence>GTTGYTDDGREIFDEDLDKKPATGAPKRGQKKKINVKKPTAQPKTIKSMFLMGSKSTKSDQNKNVNIEDDELLNGILEDMNVPKPVIKTPAKGPIRQGGRTPKSAGPRKAMPRRLQPPAAPSYYNEAYSEPVLRASKISTPPPLVSKAAKERKAITPQSSNVFKQEVKIEMKDEEESMETACFNGDDGVMDYAAEDTHENNENIEEDVKPNVDGDNGLDVMGDFAVDDFDTEDMEALDAVEEKALKTEKKEENTQSKNRGASDLTKAKIQFDSIQPGEAFETIRGQMHANPNEEFKEISVDSSSLNLTTNEEGEKLFKMYWFDAYEDSYAQPGTVFVFGKVWVDSAKSYVSCCVIVKNIERTLFFLPRDKKLAPDGTEIDETVGFTDVYQEFNDDIADRYKIMKFSAR</sequence>
<dbReference type="GO" id="GO:0003887">
    <property type="term" value="F:DNA-directed DNA polymerase activity"/>
    <property type="evidence" value="ECO:0007669"/>
    <property type="project" value="TreeGrafter"/>
</dbReference>
<dbReference type="GO" id="GO:0005658">
    <property type="term" value="C:alpha DNA polymerase:primase complex"/>
    <property type="evidence" value="ECO:0007669"/>
    <property type="project" value="TreeGrafter"/>
</dbReference>
<dbReference type="InterPro" id="IPR012337">
    <property type="entry name" value="RNaseH-like_sf"/>
</dbReference>
<evidence type="ECO:0000313" key="2">
    <source>
        <dbReference type="EMBL" id="CAB4015722.1"/>
    </source>
</evidence>
<feature type="compositionally biased region" description="Basic and acidic residues" evidence="1">
    <location>
        <begin position="7"/>
        <end position="21"/>
    </location>
</feature>
<name>A0A6S7JG13_PARCT</name>
<organism evidence="2 3">
    <name type="scientific">Paramuricea clavata</name>
    <name type="common">Red gorgonian</name>
    <name type="synonym">Violescent sea-whip</name>
    <dbReference type="NCBI Taxonomy" id="317549"/>
    <lineage>
        <taxon>Eukaryota</taxon>
        <taxon>Metazoa</taxon>
        <taxon>Cnidaria</taxon>
        <taxon>Anthozoa</taxon>
        <taxon>Octocorallia</taxon>
        <taxon>Malacalcyonacea</taxon>
        <taxon>Plexauridae</taxon>
        <taxon>Paramuricea</taxon>
    </lineage>
</organism>
<evidence type="ECO:0000256" key="1">
    <source>
        <dbReference type="SAM" id="MobiDB-lite"/>
    </source>
</evidence>
<feature type="region of interest" description="Disordered" evidence="1">
    <location>
        <begin position="137"/>
        <end position="157"/>
    </location>
</feature>
<dbReference type="GO" id="GO:0006272">
    <property type="term" value="P:leading strand elongation"/>
    <property type="evidence" value="ECO:0007669"/>
    <property type="project" value="TreeGrafter"/>
</dbReference>
<dbReference type="PANTHER" id="PTHR45861">
    <property type="entry name" value="DNA POLYMERASE ALPHA CATALYTIC SUBUNIT"/>
    <property type="match status" value="1"/>
</dbReference>
<dbReference type="EMBL" id="CACRXK020008820">
    <property type="protein sequence ID" value="CAB4015722.1"/>
    <property type="molecule type" value="Genomic_DNA"/>
</dbReference>
<proteinExistence type="predicted"/>
<dbReference type="GO" id="GO:0003688">
    <property type="term" value="F:DNA replication origin binding"/>
    <property type="evidence" value="ECO:0007669"/>
    <property type="project" value="TreeGrafter"/>
</dbReference>
<dbReference type="AlphaFoldDB" id="A0A6S7JG13"/>
<keyword evidence="3" id="KW-1185">Reference proteome</keyword>
<dbReference type="PANTHER" id="PTHR45861:SF1">
    <property type="entry name" value="DNA POLYMERASE ALPHA CATALYTIC SUBUNIT"/>
    <property type="match status" value="1"/>
</dbReference>
<reference evidence="2" key="1">
    <citation type="submission" date="2020-04" db="EMBL/GenBank/DDBJ databases">
        <authorList>
            <person name="Alioto T."/>
            <person name="Alioto T."/>
            <person name="Gomez Garrido J."/>
        </authorList>
    </citation>
    <scope>NUCLEOTIDE SEQUENCE</scope>
    <source>
        <strain evidence="2">A484AB</strain>
    </source>
</reference>
<gene>
    <name evidence="2" type="ORF">PACLA_8A060650</name>
</gene>
<dbReference type="GO" id="GO:1902975">
    <property type="term" value="P:mitotic DNA replication initiation"/>
    <property type="evidence" value="ECO:0007669"/>
    <property type="project" value="TreeGrafter"/>
</dbReference>